<dbReference type="PANTHER" id="PTHR43381:SF4">
    <property type="entry name" value="EUKARYOTIC TRANSLATION INITIATION FACTOR 5B"/>
    <property type="match status" value="1"/>
</dbReference>
<feature type="compositionally biased region" description="Basic and acidic residues" evidence="13">
    <location>
        <begin position="262"/>
        <end position="277"/>
    </location>
</feature>
<keyword evidence="9" id="KW-0378">Hydrolase</keyword>
<evidence type="ECO:0000256" key="9">
    <source>
        <dbReference type="ARBA" id="ARBA00022801"/>
    </source>
</evidence>
<proteinExistence type="inferred from homology"/>
<evidence type="ECO:0000256" key="1">
    <source>
        <dbReference type="ARBA" id="ARBA00004496"/>
    </source>
</evidence>
<evidence type="ECO:0000313" key="16">
    <source>
        <dbReference type="Proteomes" id="UP001371456"/>
    </source>
</evidence>
<dbReference type="InterPro" id="IPR000795">
    <property type="entry name" value="T_Tr_GTP-bd_dom"/>
</dbReference>
<evidence type="ECO:0000256" key="10">
    <source>
        <dbReference type="ARBA" id="ARBA00022917"/>
    </source>
</evidence>
<evidence type="ECO:0000256" key="6">
    <source>
        <dbReference type="ARBA" id="ARBA00022540"/>
    </source>
</evidence>
<dbReference type="Pfam" id="PF00009">
    <property type="entry name" value="GTP_EFTU"/>
    <property type="match status" value="1"/>
</dbReference>
<feature type="compositionally biased region" description="Basic and acidic residues" evidence="13">
    <location>
        <begin position="699"/>
        <end position="720"/>
    </location>
</feature>
<feature type="compositionally biased region" description="Basic and acidic residues" evidence="13">
    <location>
        <begin position="628"/>
        <end position="639"/>
    </location>
</feature>
<dbReference type="PANTHER" id="PTHR43381">
    <property type="entry name" value="TRANSLATION INITIATION FACTOR IF-2-RELATED"/>
    <property type="match status" value="1"/>
</dbReference>
<gene>
    <name evidence="15" type="ORF">RDI58_007250</name>
</gene>
<dbReference type="CDD" id="cd03703">
    <property type="entry name" value="aeIF5B_II"/>
    <property type="match status" value="1"/>
</dbReference>
<feature type="compositionally biased region" description="Basic and acidic residues" evidence="13">
    <location>
        <begin position="574"/>
        <end position="584"/>
    </location>
</feature>
<evidence type="ECO:0000256" key="4">
    <source>
        <dbReference type="ARBA" id="ARBA00013824"/>
    </source>
</evidence>
<sequence length="1381" mass="153568">MGPKQGGGGGKSKKKNRVIDDDEYSIQTEEPTVQEETALPPAGKKAANKSGAKDDEKEEGDDERKKPAKQGGGDGWKSRKKYVVINDDEYTVGTEDPVVLEERVIPGGKKKAKKGKKGASNYLEDLTRDSDQEDEGIAPFSGKLNKSNQGKASASVFSTAFDTIGDEESEEDEEPVVAGMVKTIGNSFSVALLDEEEEADSSVSKFDTETAEEDDAPELIFAGKKKSSKKKKKSAVTEANVREEAESEQASPGVNPEEEANDNDRKKQQRDVPETSKNKTKKKKGGRTVQEDEDEIDKILAELGEEAAPAPAPSEEKVQAQLESKDNNSKKKKGGRTAQEDDDIDKILAEIGEGPPATSAPTLASLPQEEKGQLQPQLGDAAIEKEAVEEGAMESAAAKKKKKKKEKEKEKKAAAAASNVEENQEETKNDSKGKLADKKQSKQVREMQERLKKMKETEERKKREEEEKLRKEEEERRLQEELEKIAEEKKRLKKEREKEKLLKKKQEGKLLTGKQKEEARRLEAMRKQFLANGGTLPTWENKKETTKRPIYQTKKSKPQAQANGKTQEESIEISEVKEHHREIVSEVDSVETEKVEDVDSTITKEKSEIADAEENEVEEEEEDDEEWDAKSWDDADLKLPGKSAFEDEEVDSEPQPITKKEIQVASSAVHGAVTLPVAAKSVTPTQKPAATVPGVLKNEQSRKGEPEDRDAEQNKQKGSPEEPGAPNQNEDNLRSPICCIMGHVDTGKTKLLDCIRGTNVQEGEAGGITQQIGATYFPAENIRERTKELKADAKLKVPGLLVIDTPGHESFTNLRSRGSGLCDIAILVVDIMHGLEPQTIESLNLLKMRNTEFIVALNKVDRLYGWKVCKNSPIVKAMKQQSKDVQFEFNTRLTQIVTQFKEQGINTELYYKNKEMGKDTFSIVPTSAISGEGIPDMLLLLVQWTQKTMIERLTYSNEVQCTVLEVKVVEGHGTTIDVVLVNGVLHEGDQIVVCGMQAWKSPFYGPIVTSIRALLTPHPMKELRVKGTYLHHKKIKAAQGIKITAQVLSTTCESVSAFLVSLRIKLRKSIGKSINALDVSCSKNMVKFVQEHWKGFEHAIAGTSLYVVGPDDDVEDIKEAAMEDMKSVMSRIDKSGEGVYVQASTLGSLEALLEFLKTPEVSIPVSGIGIGPVHKKDVMKASVMLEKKKEYATILAFDVKVTQEARELSDELGVKVFMADIIYHLFDQFKAYIDTIKEEKKKEVAEEAVFPCVLKIVPNCVFNKKDPIVLGVDVLEGIVRIGSPICIPQKDFIDIGRIASIENNHKPVDSAKKGQRVAIKIVGSNPEEQQKMFGRHFEMEDELVSKISRRSIDILKANFRRDLSVEDWRLVMKLKTLFKIQ</sequence>
<reference evidence="15 16" key="1">
    <citation type="submission" date="2024-02" db="EMBL/GenBank/DDBJ databases">
        <title>de novo genome assembly of Solanum bulbocastanum strain 11H21.</title>
        <authorList>
            <person name="Hosaka A.J."/>
        </authorList>
    </citation>
    <scope>NUCLEOTIDE SEQUENCE [LARGE SCALE GENOMIC DNA]</scope>
    <source>
        <tissue evidence="15">Young leaves</tissue>
    </source>
</reference>
<keyword evidence="7" id="KW-0479">Metal-binding</keyword>
<feature type="region of interest" description="Disordered" evidence="13">
    <location>
        <begin position="533"/>
        <end position="661"/>
    </location>
</feature>
<dbReference type="FunFam" id="3.40.50.300:FF:000112">
    <property type="entry name" value="Eukaryotic translation initiation factor 5B"/>
    <property type="match status" value="1"/>
</dbReference>
<dbReference type="GO" id="GO:0003743">
    <property type="term" value="F:translation initiation factor activity"/>
    <property type="evidence" value="ECO:0007669"/>
    <property type="project" value="UniProtKB-KW"/>
</dbReference>
<dbReference type="Gene3D" id="2.40.30.10">
    <property type="entry name" value="Translation factors"/>
    <property type="match status" value="2"/>
</dbReference>
<feature type="compositionally biased region" description="Basic residues" evidence="13">
    <location>
        <begin position="108"/>
        <end position="117"/>
    </location>
</feature>
<dbReference type="Pfam" id="PF14578">
    <property type="entry name" value="GTP_EFTU_D4"/>
    <property type="match status" value="1"/>
</dbReference>
<dbReference type="GO" id="GO:0003924">
    <property type="term" value="F:GTPase activity"/>
    <property type="evidence" value="ECO:0007669"/>
    <property type="project" value="InterPro"/>
</dbReference>
<dbReference type="InterPro" id="IPR029459">
    <property type="entry name" value="EFTU-type"/>
</dbReference>
<evidence type="ECO:0000256" key="12">
    <source>
        <dbReference type="ARBA" id="ARBA00032478"/>
    </source>
</evidence>
<dbReference type="SUPFAM" id="SSF50447">
    <property type="entry name" value="Translation proteins"/>
    <property type="match status" value="1"/>
</dbReference>
<feature type="region of interest" description="Disordered" evidence="13">
    <location>
        <begin position="680"/>
        <end position="733"/>
    </location>
</feature>
<protein>
    <recommendedName>
        <fullName evidence="4">Eukaryotic translation initiation factor 5B</fullName>
        <ecNumber evidence="3">3.6.5.3</ecNumber>
    </recommendedName>
    <alternativeName>
        <fullName evidence="12">Translation initiation factor IF-2</fullName>
    </alternativeName>
</protein>
<feature type="compositionally biased region" description="Acidic residues" evidence="13">
    <location>
        <begin position="610"/>
        <end position="627"/>
    </location>
</feature>
<dbReference type="GO" id="GO:0005525">
    <property type="term" value="F:GTP binding"/>
    <property type="evidence" value="ECO:0007669"/>
    <property type="project" value="UniProtKB-KW"/>
</dbReference>
<dbReference type="PRINTS" id="PR00315">
    <property type="entry name" value="ELONGATNFCT"/>
</dbReference>
<evidence type="ECO:0000256" key="8">
    <source>
        <dbReference type="ARBA" id="ARBA00022741"/>
    </source>
</evidence>
<dbReference type="CDD" id="cd01887">
    <property type="entry name" value="IF2_eIF5B"/>
    <property type="match status" value="1"/>
</dbReference>
<dbReference type="Pfam" id="PF11987">
    <property type="entry name" value="IF-2"/>
    <property type="match status" value="1"/>
</dbReference>
<feature type="compositionally biased region" description="Basic and acidic residues" evidence="13">
    <location>
        <begin position="591"/>
        <end position="609"/>
    </location>
</feature>
<dbReference type="FunFam" id="3.40.50.10050:FF:000002">
    <property type="entry name" value="Eukaryotic translation initiation factor 5B"/>
    <property type="match status" value="1"/>
</dbReference>
<feature type="domain" description="Tr-type G" evidence="14">
    <location>
        <begin position="733"/>
        <end position="950"/>
    </location>
</feature>
<dbReference type="CDD" id="cd16266">
    <property type="entry name" value="IF2_aeIF5B_IV"/>
    <property type="match status" value="1"/>
</dbReference>
<comment type="subcellular location">
    <subcellularLocation>
        <location evidence="1">Cytoplasm</location>
    </subcellularLocation>
</comment>
<dbReference type="SUPFAM" id="SSF52540">
    <property type="entry name" value="P-loop containing nucleoside triphosphate hydrolases"/>
    <property type="match status" value="1"/>
</dbReference>
<evidence type="ECO:0000256" key="5">
    <source>
        <dbReference type="ARBA" id="ARBA00022490"/>
    </source>
</evidence>
<dbReference type="FunFam" id="2.40.30.10:FF:000013">
    <property type="entry name" value="eukaryotic translation initiation factor 5B"/>
    <property type="match status" value="1"/>
</dbReference>
<dbReference type="InterPro" id="IPR005225">
    <property type="entry name" value="Small_GTP-bd"/>
</dbReference>
<dbReference type="InterPro" id="IPR023115">
    <property type="entry name" value="TIF_IF2_dom3"/>
</dbReference>
<keyword evidence="6" id="KW-0396">Initiation factor</keyword>
<dbReference type="Gene3D" id="3.40.50.300">
    <property type="entry name" value="P-loop containing nucleotide triphosphate hydrolases"/>
    <property type="match status" value="1"/>
</dbReference>
<comment type="similarity">
    <text evidence="2">Belongs to the TRAFAC class translation factor GTPase superfamily. Classic translation factor GTPase family. IF-2 subfamily.</text>
</comment>
<evidence type="ECO:0000256" key="11">
    <source>
        <dbReference type="ARBA" id="ARBA00023134"/>
    </source>
</evidence>
<dbReference type="Gene3D" id="3.40.50.10050">
    <property type="entry name" value="Translation initiation factor IF- 2, domain 3"/>
    <property type="match status" value="1"/>
</dbReference>
<dbReference type="GO" id="GO:0046872">
    <property type="term" value="F:metal ion binding"/>
    <property type="evidence" value="ECO:0007669"/>
    <property type="project" value="UniProtKB-KW"/>
</dbReference>
<keyword evidence="10" id="KW-0648">Protein biosynthesis</keyword>
<dbReference type="NCBIfam" id="TIGR00231">
    <property type="entry name" value="small_GTP"/>
    <property type="match status" value="1"/>
</dbReference>
<feature type="compositionally biased region" description="Gly residues" evidence="13">
    <location>
        <begin position="1"/>
        <end position="10"/>
    </location>
</feature>
<dbReference type="SUPFAM" id="SSF52156">
    <property type="entry name" value="Initiation factor IF2/eIF5b, domain 3"/>
    <property type="match status" value="1"/>
</dbReference>
<feature type="region of interest" description="Disordered" evidence="13">
    <location>
        <begin position="1"/>
        <end position="80"/>
    </location>
</feature>
<feature type="compositionally biased region" description="Polar residues" evidence="13">
    <location>
        <begin position="25"/>
        <end position="35"/>
    </location>
</feature>
<evidence type="ECO:0000259" key="14">
    <source>
        <dbReference type="PROSITE" id="PS51722"/>
    </source>
</evidence>
<name>A0AAN8YIP8_SOLBU</name>
<dbReference type="GO" id="GO:0005739">
    <property type="term" value="C:mitochondrion"/>
    <property type="evidence" value="ECO:0007669"/>
    <property type="project" value="TreeGrafter"/>
</dbReference>
<organism evidence="15 16">
    <name type="scientific">Solanum bulbocastanum</name>
    <name type="common">Wild potato</name>
    <dbReference type="NCBI Taxonomy" id="147425"/>
    <lineage>
        <taxon>Eukaryota</taxon>
        <taxon>Viridiplantae</taxon>
        <taxon>Streptophyta</taxon>
        <taxon>Embryophyta</taxon>
        <taxon>Tracheophyta</taxon>
        <taxon>Spermatophyta</taxon>
        <taxon>Magnoliopsida</taxon>
        <taxon>eudicotyledons</taxon>
        <taxon>Gunneridae</taxon>
        <taxon>Pentapetalae</taxon>
        <taxon>asterids</taxon>
        <taxon>lamiids</taxon>
        <taxon>Solanales</taxon>
        <taxon>Solanaceae</taxon>
        <taxon>Solanoideae</taxon>
        <taxon>Solaneae</taxon>
        <taxon>Solanum</taxon>
    </lineage>
</organism>
<dbReference type="EMBL" id="JBANQN010000003">
    <property type="protein sequence ID" value="KAK6793797.1"/>
    <property type="molecule type" value="Genomic_DNA"/>
</dbReference>
<evidence type="ECO:0000256" key="2">
    <source>
        <dbReference type="ARBA" id="ARBA00007733"/>
    </source>
</evidence>
<dbReference type="EC" id="3.6.5.3" evidence="3"/>
<feature type="region of interest" description="Disordered" evidence="13">
    <location>
        <begin position="189"/>
        <end position="478"/>
    </location>
</feature>
<keyword evidence="11" id="KW-0342">GTP-binding</keyword>
<accession>A0AAN8YIP8</accession>
<feature type="compositionally biased region" description="Basic and acidic residues" evidence="13">
    <location>
        <begin position="314"/>
        <end position="329"/>
    </location>
</feature>
<dbReference type="InterPro" id="IPR015760">
    <property type="entry name" value="TIF_IF2"/>
</dbReference>
<dbReference type="FunFam" id="2.40.30.10:FF:000026">
    <property type="entry name" value="Eukaryotic translation initiation factor 5B"/>
    <property type="match status" value="1"/>
</dbReference>
<comment type="caution">
    <text evidence="15">The sequence shown here is derived from an EMBL/GenBank/DDBJ whole genome shotgun (WGS) entry which is preliminary data.</text>
</comment>
<feature type="region of interest" description="Disordered" evidence="13">
    <location>
        <begin position="490"/>
        <end position="518"/>
    </location>
</feature>
<keyword evidence="16" id="KW-1185">Reference proteome</keyword>
<feature type="compositionally biased region" description="Basic residues" evidence="13">
    <location>
        <begin position="223"/>
        <end position="234"/>
    </location>
</feature>
<evidence type="ECO:0000256" key="13">
    <source>
        <dbReference type="SAM" id="MobiDB-lite"/>
    </source>
</evidence>
<feature type="region of interest" description="Disordered" evidence="13">
    <location>
        <begin position="108"/>
        <end position="152"/>
    </location>
</feature>
<evidence type="ECO:0000256" key="3">
    <source>
        <dbReference type="ARBA" id="ARBA00011986"/>
    </source>
</evidence>
<feature type="compositionally biased region" description="Basic and acidic residues" evidence="13">
    <location>
        <begin position="425"/>
        <end position="478"/>
    </location>
</feature>
<dbReference type="InterPro" id="IPR036925">
    <property type="entry name" value="TIF_IF2_dom3_sf"/>
</dbReference>
<evidence type="ECO:0000256" key="7">
    <source>
        <dbReference type="ARBA" id="ARBA00022723"/>
    </source>
</evidence>
<dbReference type="InterPro" id="IPR027417">
    <property type="entry name" value="P-loop_NTPase"/>
</dbReference>
<keyword evidence="5" id="KW-0963">Cytoplasm</keyword>
<dbReference type="PROSITE" id="PS51722">
    <property type="entry name" value="G_TR_2"/>
    <property type="match status" value="1"/>
</dbReference>
<dbReference type="Proteomes" id="UP001371456">
    <property type="component" value="Unassembled WGS sequence"/>
</dbReference>
<dbReference type="InterPro" id="IPR009000">
    <property type="entry name" value="Transl_B-barrel_sf"/>
</dbReference>
<keyword evidence="8" id="KW-0547">Nucleotide-binding</keyword>
<evidence type="ECO:0000313" key="15">
    <source>
        <dbReference type="EMBL" id="KAK6793797.1"/>
    </source>
</evidence>